<protein>
    <recommendedName>
        <fullName evidence="3">Secreted protein</fullName>
    </recommendedName>
</protein>
<evidence type="ECO:0000313" key="2">
    <source>
        <dbReference type="Proteomes" id="UP001469553"/>
    </source>
</evidence>
<evidence type="ECO:0000313" key="1">
    <source>
        <dbReference type="EMBL" id="MEQ2306064.1"/>
    </source>
</evidence>
<comment type="caution">
    <text evidence="1">The sequence shown here is derived from an EMBL/GenBank/DDBJ whole genome shotgun (WGS) entry which is preliminary data.</text>
</comment>
<evidence type="ECO:0008006" key="3">
    <source>
        <dbReference type="Google" id="ProtNLM"/>
    </source>
</evidence>
<organism evidence="1 2">
    <name type="scientific">Ameca splendens</name>
    <dbReference type="NCBI Taxonomy" id="208324"/>
    <lineage>
        <taxon>Eukaryota</taxon>
        <taxon>Metazoa</taxon>
        <taxon>Chordata</taxon>
        <taxon>Craniata</taxon>
        <taxon>Vertebrata</taxon>
        <taxon>Euteleostomi</taxon>
        <taxon>Actinopterygii</taxon>
        <taxon>Neopterygii</taxon>
        <taxon>Teleostei</taxon>
        <taxon>Neoteleostei</taxon>
        <taxon>Acanthomorphata</taxon>
        <taxon>Ovalentaria</taxon>
        <taxon>Atherinomorphae</taxon>
        <taxon>Cyprinodontiformes</taxon>
        <taxon>Goodeidae</taxon>
        <taxon>Ameca</taxon>
    </lineage>
</organism>
<dbReference type="EMBL" id="JAHRIP010066008">
    <property type="protein sequence ID" value="MEQ2306064.1"/>
    <property type="molecule type" value="Genomic_DNA"/>
</dbReference>
<reference evidence="1 2" key="1">
    <citation type="submission" date="2021-06" db="EMBL/GenBank/DDBJ databases">
        <authorList>
            <person name="Palmer J.M."/>
        </authorList>
    </citation>
    <scope>NUCLEOTIDE SEQUENCE [LARGE SCALE GENOMIC DNA]</scope>
    <source>
        <strain evidence="1 2">AS_MEX2019</strain>
        <tissue evidence="1">Muscle</tissue>
    </source>
</reference>
<sequence length="122" mass="13860">MSLTTYALQRAQLLFRISFLSLVTTRLSSHSFPQLHSALNSEFNSEAEMLGFVPIIGQVLEDSFRADSRSSLFPVLRTGAEAFSGTQYRTGPAHFHPCLLVRHHIVAIVFKTYFDLRKWVTQ</sequence>
<name>A0ABV0ZJM8_9TELE</name>
<dbReference type="Proteomes" id="UP001469553">
    <property type="component" value="Unassembled WGS sequence"/>
</dbReference>
<proteinExistence type="predicted"/>
<accession>A0ABV0ZJM8</accession>
<gene>
    <name evidence="1" type="ORF">AMECASPLE_004195</name>
</gene>
<keyword evidence="2" id="KW-1185">Reference proteome</keyword>